<reference evidence="2" key="1">
    <citation type="submission" date="2021-01" db="EMBL/GenBank/DDBJ databases">
        <title>Ramlibacter sp. strain AW1 16S ribosomal RNA gene Genome sequencing and assembly.</title>
        <authorList>
            <person name="Kang M."/>
        </authorList>
    </citation>
    <scope>NUCLEOTIDE SEQUENCE</scope>
    <source>
        <strain evidence="2">AW1</strain>
    </source>
</reference>
<dbReference type="AlphaFoldDB" id="A0A936ZMZ6"/>
<organism evidence="2 3">
    <name type="scientific">Ramlibacter aurantiacus</name>
    <dbReference type="NCBI Taxonomy" id="2801330"/>
    <lineage>
        <taxon>Bacteria</taxon>
        <taxon>Pseudomonadati</taxon>
        <taxon>Pseudomonadota</taxon>
        <taxon>Betaproteobacteria</taxon>
        <taxon>Burkholderiales</taxon>
        <taxon>Comamonadaceae</taxon>
        <taxon>Ramlibacter</taxon>
    </lineage>
</organism>
<accession>A0A936ZMZ6</accession>
<evidence type="ECO:0000313" key="2">
    <source>
        <dbReference type="EMBL" id="MBL0423148.1"/>
    </source>
</evidence>
<feature type="region of interest" description="Disordered" evidence="1">
    <location>
        <begin position="1"/>
        <end position="60"/>
    </location>
</feature>
<name>A0A936ZMZ6_9BURK</name>
<keyword evidence="3" id="KW-1185">Reference proteome</keyword>
<proteinExistence type="predicted"/>
<evidence type="ECO:0000313" key="3">
    <source>
        <dbReference type="Proteomes" id="UP000613011"/>
    </source>
</evidence>
<gene>
    <name evidence="2" type="ORF">JI739_22625</name>
</gene>
<dbReference type="RefSeq" id="WP_201686290.1">
    <property type="nucleotide sequence ID" value="NZ_JAEQNA010000012.1"/>
</dbReference>
<protein>
    <submittedName>
        <fullName evidence="2">Uncharacterized protein</fullName>
    </submittedName>
</protein>
<sequence length="426" mass="43346">MRPPEQAHAVQPVSSTESTPVEDAQPVNAGLSPDLRDGWAPGEWPLEAADPESGVARPGAAPLPSRAASWYAALSAGTWAAVRELGAQGAGALVGVAVRSGIAGAGPVAAAATGTLAAAALGVAAYRAATLIAACAYPHREAPMPLRAALIAAPVLAAVAGVSCAAGTGALLTAGAYLTGKLVQRCVRDFLSTAAADLVPSSEIIDAQGALVGKSELALEDWGRSIGNLAPSTVFFVLQDVFAPAPEAAAGVVAALPYVAATAFVEVGRSITGTLLTAAVSHDRGRRLQPKAAGGWTKLRANLASRKTLLQAADATAMRQSIGILGDTLAVVVGHREQALSRMIFKVLRSELKALGELRAPLVTRGQLALEQRRLIAAAPPASELPAVDVLGGNTGVSYPVEETLVLTIHLPPRSGPLEQSAYRQS</sequence>
<dbReference type="Proteomes" id="UP000613011">
    <property type="component" value="Unassembled WGS sequence"/>
</dbReference>
<comment type="caution">
    <text evidence="2">The sequence shown here is derived from an EMBL/GenBank/DDBJ whole genome shotgun (WGS) entry which is preliminary data.</text>
</comment>
<dbReference type="EMBL" id="JAEQNA010000012">
    <property type="protein sequence ID" value="MBL0423148.1"/>
    <property type="molecule type" value="Genomic_DNA"/>
</dbReference>
<evidence type="ECO:0000256" key="1">
    <source>
        <dbReference type="SAM" id="MobiDB-lite"/>
    </source>
</evidence>